<keyword evidence="3" id="KW-0862">Zinc</keyword>
<keyword evidence="7" id="KW-1185">Reference proteome</keyword>
<dbReference type="PANTHER" id="PTHR28069:SF2">
    <property type="entry name" value="GH20023P"/>
    <property type="match status" value="1"/>
</dbReference>
<reference evidence="6" key="1">
    <citation type="submission" date="2020-05" db="EMBL/GenBank/DDBJ databases">
        <title>Mycena genomes resolve the evolution of fungal bioluminescence.</title>
        <authorList>
            <person name="Tsai I.J."/>
        </authorList>
    </citation>
    <scope>NUCLEOTIDE SEQUENCE</scope>
    <source>
        <strain evidence="6">110903Hualien_Pintung</strain>
    </source>
</reference>
<dbReference type="InterPro" id="IPR002893">
    <property type="entry name" value="Znf_MYND"/>
</dbReference>
<keyword evidence="2 4" id="KW-0863">Zinc-finger</keyword>
<dbReference type="Pfam" id="PF20179">
    <property type="entry name" value="MSS51_C"/>
    <property type="match status" value="1"/>
</dbReference>
<dbReference type="Pfam" id="PF01753">
    <property type="entry name" value="zf-MYND"/>
    <property type="match status" value="2"/>
</dbReference>
<dbReference type="OrthoDB" id="432970at2759"/>
<dbReference type="AlphaFoldDB" id="A0A8H6STF8"/>
<gene>
    <name evidence="6" type="ORF">HMN09_00803100</name>
</gene>
<dbReference type="Proteomes" id="UP000613580">
    <property type="component" value="Unassembled WGS sequence"/>
</dbReference>
<dbReference type="InterPro" id="IPR046824">
    <property type="entry name" value="Mss51-like_C"/>
</dbReference>
<organism evidence="6 7">
    <name type="scientific">Mycena chlorophos</name>
    <name type="common">Agaric fungus</name>
    <name type="synonym">Agaricus chlorophos</name>
    <dbReference type="NCBI Taxonomy" id="658473"/>
    <lineage>
        <taxon>Eukaryota</taxon>
        <taxon>Fungi</taxon>
        <taxon>Dikarya</taxon>
        <taxon>Basidiomycota</taxon>
        <taxon>Agaricomycotina</taxon>
        <taxon>Agaricomycetes</taxon>
        <taxon>Agaricomycetidae</taxon>
        <taxon>Agaricales</taxon>
        <taxon>Marasmiineae</taxon>
        <taxon>Mycenaceae</taxon>
        <taxon>Mycena</taxon>
    </lineage>
</organism>
<dbReference type="PANTHER" id="PTHR28069">
    <property type="entry name" value="GH20023P"/>
    <property type="match status" value="1"/>
</dbReference>
<protein>
    <submittedName>
        <fullName evidence="6">MYND-type domain-containing protein</fullName>
    </submittedName>
</protein>
<evidence type="ECO:0000256" key="2">
    <source>
        <dbReference type="ARBA" id="ARBA00022771"/>
    </source>
</evidence>
<proteinExistence type="predicted"/>
<keyword evidence="1" id="KW-0479">Metal-binding</keyword>
<feature type="domain" description="MYND-type" evidence="5">
    <location>
        <begin position="26"/>
        <end position="66"/>
    </location>
</feature>
<evidence type="ECO:0000313" key="7">
    <source>
        <dbReference type="Proteomes" id="UP000613580"/>
    </source>
</evidence>
<evidence type="ECO:0000256" key="3">
    <source>
        <dbReference type="ARBA" id="ARBA00022833"/>
    </source>
</evidence>
<dbReference type="GO" id="GO:0008270">
    <property type="term" value="F:zinc ion binding"/>
    <property type="evidence" value="ECO:0007669"/>
    <property type="project" value="UniProtKB-KW"/>
</dbReference>
<dbReference type="PROSITE" id="PS01360">
    <property type="entry name" value="ZF_MYND_1"/>
    <property type="match status" value="1"/>
</dbReference>
<evidence type="ECO:0000259" key="5">
    <source>
        <dbReference type="PROSITE" id="PS50865"/>
    </source>
</evidence>
<sequence>MKSRSGITPDFPIRTTSRSASACLICAHCQELSQETAWSKCSGCRRVAYCGKACQALDWNEHKPFCKRFAKVNAYDAAKGHTLSDLSRRLDYCVAEDEARAMIKVHGSIYRHPIISMGVKCQVCFRTPFHDKEHTFTPCGECKLAWYCSPDCQKLFTKYHSTRQCAELSLVRLTDYVHNAHMFQFQSPCDIILGGTPHPEYISVGSLKGWSEYDTVVQPDFNEHAEFIGKEYTWAHPDAIKGVKLCAVDSSTIVMTVLAGIDQTIPDARTRKKLCIHIIGAEIRETMCAAMMEEILHCMPALRTLTVAYVGPTLRLNSDDSDTANYACESCAPLRRQRFSIRRNVPYHEFVASETYKKNPPDLVAAFNSGMGEVETELWTPTIRHVLEINVPAVLTSYSHWEALNDMLFLRRLNAKFVLPVSRNVWAGVIPNPGEVCEKNNSEHFVNNYWQIVQGFKTENS</sequence>
<dbReference type="EMBL" id="JACAZE010000010">
    <property type="protein sequence ID" value="KAF7305503.1"/>
    <property type="molecule type" value="Genomic_DNA"/>
</dbReference>
<accession>A0A8H6STF8</accession>
<evidence type="ECO:0000313" key="6">
    <source>
        <dbReference type="EMBL" id="KAF7305503.1"/>
    </source>
</evidence>
<name>A0A8H6STF8_MYCCL</name>
<evidence type="ECO:0000256" key="4">
    <source>
        <dbReference type="PROSITE-ProRule" id="PRU00134"/>
    </source>
</evidence>
<evidence type="ECO:0000256" key="1">
    <source>
        <dbReference type="ARBA" id="ARBA00022723"/>
    </source>
</evidence>
<comment type="caution">
    <text evidence="6">The sequence shown here is derived from an EMBL/GenBank/DDBJ whole genome shotgun (WGS) entry which is preliminary data.</text>
</comment>
<dbReference type="SUPFAM" id="SSF144232">
    <property type="entry name" value="HIT/MYND zinc finger-like"/>
    <property type="match status" value="2"/>
</dbReference>
<dbReference type="Gene3D" id="6.10.140.2220">
    <property type="match status" value="2"/>
</dbReference>
<dbReference type="PROSITE" id="PS50865">
    <property type="entry name" value="ZF_MYND_2"/>
    <property type="match status" value="1"/>
</dbReference>